<sequence length="297" mass="32124">MPALPLAQKPVVTTDAPEPARLAAPRPVAATGRDFHITGDSIVARKPLCETAETERVPGGDLIRSDEDLVVRLCRMPVNLAAPLLRASLPSLTPQALLALIVSTGEAHHLLIACRPYLDWRVVKALLRTQSDKVLIALTTNPTLDFDDDDQAFIARRGLENPVVRAAVFGHQGLIFAKSQLRLQRGEDVSHSNLKLIALLRGGETAGFVRELARRLSLDTAALSQALTTASPVPLALVMCAAGLDRALFQHLLSLWQKAYGGEPYMAESQRALILSVFNLTPATARQKLAVLMNPAH</sequence>
<comment type="caution">
    <text evidence="1">The sequence shown here is derived from an EMBL/GenBank/DDBJ whole genome shotgun (WGS) entry which is preliminary data.</text>
</comment>
<keyword evidence="2" id="KW-1185">Reference proteome</keyword>
<dbReference type="Pfam" id="PF10098">
    <property type="entry name" value="DUF2336"/>
    <property type="match status" value="1"/>
</dbReference>
<accession>V4PJX6</accession>
<name>V4PJX6_9CAUL</name>
<evidence type="ECO:0008006" key="3">
    <source>
        <dbReference type="Google" id="ProtNLM"/>
    </source>
</evidence>
<evidence type="ECO:0000313" key="1">
    <source>
        <dbReference type="EMBL" id="ESQ88521.1"/>
    </source>
</evidence>
<dbReference type="STRING" id="1121022.GCA_000376105_01889"/>
<organism evidence="1 2">
    <name type="scientific">Asticcacaulis benevestitus DSM 16100 = ATCC BAA-896</name>
    <dbReference type="NCBI Taxonomy" id="1121022"/>
    <lineage>
        <taxon>Bacteria</taxon>
        <taxon>Pseudomonadati</taxon>
        <taxon>Pseudomonadota</taxon>
        <taxon>Alphaproteobacteria</taxon>
        <taxon>Caulobacterales</taxon>
        <taxon>Caulobacteraceae</taxon>
        <taxon>Asticcacaulis</taxon>
    </lineage>
</organism>
<gene>
    <name evidence="1" type="ORF">ABENE_15865</name>
</gene>
<protein>
    <recommendedName>
        <fullName evidence="3">DUF2336 domain-containing protein</fullName>
    </recommendedName>
</protein>
<dbReference type="RefSeq" id="WP_018081556.1">
    <property type="nucleotide sequence ID" value="NZ_AQWM01000006.1"/>
</dbReference>
<dbReference type="PATRIC" id="fig|1121022.4.peg.3226"/>
<dbReference type="Proteomes" id="UP000017837">
    <property type="component" value="Unassembled WGS sequence"/>
</dbReference>
<dbReference type="OrthoDB" id="7171395at2"/>
<dbReference type="EMBL" id="AWGB01000037">
    <property type="protein sequence ID" value="ESQ88521.1"/>
    <property type="molecule type" value="Genomic_DNA"/>
</dbReference>
<dbReference type="eggNOG" id="COG5330">
    <property type="taxonomic scope" value="Bacteria"/>
</dbReference>
<dbReference type="AlphaFoldDB" id="V4PJX6"/>
<reference evidence="1 2" key="1">
    <citation type="journal article" date="2014" name="Nature">
        <title>Sequential evolution of bacterial morphology by co-option of a developmental regulator.</title>
        <authorList>
            <person name="Jiang C."/>
            <person name="Brown P.J."/>
            <person name="Ducret A."/>
            <person name="Brun Y.V."/>
        </authorList>
    </citation>
    <scope>NUCLEOTIDE SEQUENCE [LARGE SCALE GENOMIC DNA]</scope>
    <source>
        <strain evidence="1 2">DSM 16100</strain>
    </source>
</reference>
<evidence type="ECO:0000313" key="2">
    <source>
        <dbReference type="Proteomes" id="UP000017837"/>
    </source>
</evidence>
<dbReference type="InterPro" id="IPR019285">
    <property type="entry name" value="DUF2336"/>
</dbReference>
<proteinExistence type="predicted"/>